<protein>
    <submittedName>
        <fullName evidence="7">O-antigen ligase family protein</fullName>
    </submittedName>
</protein>
<dbReference type="RefSeq" id="WP_279965678.1">
    <property type="nucleotide sequence ID" value="NZ_CP122537.1"/>
</dbReference>
<dbReference type="EMBL" id="CP122537">
    <property type="protein sequence ID" value="WGH78927.1"/>
    <property type="molecule type" value="Genomic_DNA"/>
</dbReference>
<dbReference type="Pfam" id="PF04932">
    <property type="entry name" value="Wzy_C"/>
    <property type="match status" value="1"/>
</dbReference>
<reference evidence="7 8" key="1">
    <citation type="submission" date="2023-04" db="EMBL/GenBank/DDBJ databases">
        <title>Jannaschia ovalis sp. nov., a marine bacterium isolated from sea tidal flat.</title>
        <authorList>
            <person name="Kwon D.Y."/>
            <person name="Kim J.-J."/>
        </authorList>
    </citation>
    <scope>NUCLEOTIDE SEQUENCE [LARGE SCALE GENOMIC DNA]</scope>
    <source>
        <strain evidence="7 8">GRR-S6-38</strain>
    </source>
</reference>
<sequence>MTVAAAGIPAPGATERAFWALADVTLLCLVLAAASDMLIQLGPIQSLAWMTCYGLALLRIGMTWPAMVPLAMRSGAVMAYPAVCLASTLWSGAPAGTLVSALQLAMTVVIAAYLGWRYSITVLLKGVAVLLTAGSALSLLHWATGVFPWPIYTEAGGLSGLYAHKNMLGQRALFCLAALAAVLLMRRAEAGLVFKALALGALGVNLLALALSKSATSVLLLPVMIGLVLLLCARRVPSVLGIAMVAVAVLGLALTPLGLALMGIHPVEAVLSAVGKSSTLTGRTLLWDIAMDVHRDHPVLGTGYRAFWMAPEFANGRVLTYEAGARDAASFHNFALEILVSVGWPGLVAMLATILLAGQRLLRLFLRDGQPAVAGALAILVGIVVASLVGASLFRPHEIMIVLLVAFAVSAGEDLRRMPVAPAPAGRARLGRA</sequence>
<dbReference type="InterPro" id="IPR007016">
    <property type="entry name" value="O-antigen_ligase-rel_domated"/>
</dbReference>
<evidence type="ECO:0000313" key="8">
    <source>
        <dbReference type="Proteomes" id="UP001243420"/>
    </source>
</evidence>
<evidence type="ECO:0000256" key="1">
    <source>
        <dbReference type="ARBA" id="ARBA00004141"/>
    </source>
</evidence>
<gene>
    <name evidence="7" type="ORF">P8627_01300</name>
</gene>
<feature type="transmembrane region" description="Helical" evidence="5">
    <location>
        <begin position="167"/>
        <end position="185"/>
    </location>
</feature>
<dbReference type="InterPro" id="IPR051533">
    <property type="entry name" value="WaaL-like"/>
</dbReference>
<feature type="transmembrane region" description="Helical" evidence="5">
    <location>
        <begin position="17"/>
        <end position="35"/>
    </location>
</feature>
<dbReference type="Proteomes" id="UP001243420">
    <property type="component" value="Chromosome"/>
</dbReference>
<feature type="transmembrane region" description="Helical" evidence="5">
    <location>
        <begin position="92"/>
        <end position="115"/>
    </location>
</feature>
<dbReference type="PANTHER" id="PTHR37422:SF21">
    <property type="entry name" value="EXOQ-LIKE PROTEIN"/>
    <property type="match status" value="1"/>
</dbReference>
<name>A0ABY8LC75_9RHOB</name>
<keyword evidence="2 5" id="KW-0812">Transmembrane</keyword>
<feature type="transmembrane region" description="Helical" evidence="5">
    <location>
        <begin position="217"/>
        <end position="233"/>
    </location>
</feature>
<evidence type="ECO:0000256" key="2">
    <source>
        <dbReference type="ARBA" id="ARBA00022692"/>
    </source>
</evidence>
<dbReference type="GO" id="GO:0016874">
    <property type="term" value="F:ligase activity"/>
    <property type="evidence" value="ECO:0007669"/>
    <property type="project" value="UniProtKB-KW"/>
</dbReference>
<keyword evidence="7" id="KW-0436">Ligase</keyword>
<keyword evidence="8" id="KW-1185">Reference proteome</keyword>
<dbReference type="PANTHER" id="PTHR37422">
    <property type="entry name" value="TEICHURONIC ACID BIOSYNTHESIS PROTEIN TUAE"/>
    <property type="match status" value="1"/>
</dbReference>
<feature type="transmembrane region" description="Helical" evidence="5">
    <location>
        <begin position="192"/>
        <end position="211"/>
    </location>
</feature>
<keyword evidence="4 5" id="KW-0472">Membrane</keyword>
<feature type="transmembrane region" description="Helical" evidence="5">
    <location>
        <begin position="338"/>
        <end position="358"/>
    </location>
</feature>
<feature type="transmembrane region" description="Helical" evidence="5">
    <location>
        <begin position="240"/>
        <end position="264"/>
    </location>
</feature>
<evidence type="ECO:0000256" key="5">
    <source>
        <dbReference type="SAM" id="Phobius"/>
    </source>
</evidence>
<organism evidence="7 8">
    <name type="scientific">Jannaschia ovalis</name>
    <dbReference type="NCBI Taxonomy" id="3038773"/>
    <lineage>
        <taxon>Bacteria</taxon>
        <taxon>Pseudomonadati</taxon>
        <taxon>Pseudomonadota</taxon>
        <taxon>Alphaproteobacteria</taxon>
        <taxon>Rhodobacterales</taxon>
        <taxon>Roseobacteraceae</taxon>
        <taxon>Jannaschia</taxon>
    </lineage>
</organism>
<proteinExistence type="predicted"/>
<comment type="subcellular location">
    <subcellularLocation>
        <location evidence="1">Membrane</location>
        <topology evidence="1">Multi-pass membrane protein</topology>
    </subcellularLocation>
</comment>
<feature type="transmembrane region" description="Helical" evidence="5">
    <location>
        <begin position="47"/>
        <end position="72"/>
    </location>
</feature>
<evidence type="ECO:0000256" key="4">
    <source>
        <dbReference type="ARBA" id="ARBA00023136"/>
    </source>
</evidence>
<evidence type="ECO:0000259" key="6">
    <source>
        <dbReference type="Pfam" id="PF04932"/>
    </source>
</evidence>
<evidence type="ECO:0000313" key="7">
    <source>
        <dbReference type="EMBL" id="WGH78927.1"/>
    </source>
</evidence>
<accession>A0ABY8LC75</accession>
<keyword evidence="3 5" id="KW-1133">Transmembrane helix</keyword>
<feature type="domain" description="O-antigen ligase-related" evidence="6">
    <location>
        <begin position="204"/>
        <end position="350"/>
    </location>
</feature>
<evidence type="ECO:0000256" key="3">
    <source>
        <dbReference type="ARBA" id="ARBA00022989"/>
    </source>
</evidence>
<feature type="transmembrane region" description="Helical" evidence="5">
    <location>
        <begin position="370"/>
        <end position="393"/>
    </location>
</feature>
<feature type="transmembrane region" description="Helical" evidence="5">
    <location>
        <begin position="127"/>
        <end position="147"/>
    </location>
</feature>